<evidence type="ECO:0000256" key="4">
    <source>
        <dbReference type="ARBA" id="ARBA00023010"/>
    </source>
</evidence>
<comment type="function">
    <text evidence="6">One of the proteins required for the normal export of preproteins out of the cell cytoplasm. It is a molecular chaperone that binds to a subset of precursor proteins, maintaining them in a translocation-competent state. It also specifically binds to its receptor SecA.</text>
</comment>
<comment type="similarity">
    <text evidence="1 6">Belongs to the SecB family.</text>
</comment>
<proteinExistence type="inferred from homology"/>
<dbReference type="Proteomes" id="UP001203880">
    <property type="component" value="Unassembled WGS sequence"/>
</dbReference>
<keyword evidence="6" id="KW-0963">Cytoplasm</keyword>
<sequence>MAEDDAAADQEQQQAPQVQMRVLAQFIRDLSFENVMAQKGASGQIEPDINVQVSVDARRRQVEHQYDVTLKLNITNKAKGMDDVLFLMELDYYGIFHVEGIPPEQLQPFLLIECPRLLFPYVRRIVSDITSDGGFPPLNLDQIDFVQIYRQRLAHVQAQQKDQKADA</sequence>
<name>A0ABT0Q0X5_9RHOB</name>
<dbReference type="NCBIfam" id="NF004392">
    <property type="entry name" value="PRK05751.1-3"/>
    <property type="match status" value="1"/>
</dbReference>
<keyword evidence="4 6" id="KW-0811">Translocation</keyword>
<comment type="subunit">
    <text evidence="6">Homotetramer, a dimer of dimers. One homotetramer interacts with 1 SecA dimer.</text>
</comment>
<comment type="subcellular location">
    <subcellularLocation>
        <location evidence="6">Cytoplasm</location>
    </subcellularLocation>
</comment>
<organism evidence="7 8">
    <name type="scientific">Ruegeria spongiae</name>
    <dbReference type="NCBI Taxonomy" id="2942209"/>
    <lineage>
        <taxon>Bacteria</taxon>
        <taxon>Pseudomonadati</taxon>
        <taxon>Pseudomonadota</taxon>
        <taxon>Alphaproteobacteria</taxon>
        <taxon>Rhodobacterales</taxon>
        <taxon>Roseobacteraceae</taxon>
        <taxon>Ruegeria</taxon>
    </lineage>
</organism>
<dbReference type="SUPFAM" id="SSF54611">
    <property type="entry name" value="SecB-like"/>
    <property type="match status" value="1"/>
</dbReference>
<dbReference type="HAMAP" id="MF_00821">
    <property type="entry name" value="SecB"/>
    <property type="match status" value="1"/>
</dbReference>
<protein>
    <recommendedName>
        <fullName evidence="6">Protein-export protein SecB</fullName>
    </recommendedName>
</protein>
<evidence type="ECO:0000313" key="8">
    <source>
        <dbReference type="Proteomes" id="UP001203880"/>
    </source>
</evidence>
<dbReference type="EMBL" id="JAMFMB010000008">
    <property type="protein sequence ID" value="MCL6283499.1"/>
    <property type="molecule type" value="Genomic_DNA"/>
</dbReference>
<keyword evidence="5 6" id="KW-0143">Chaperone</keyword>
<dbReference type="PRINTS" id="PR01594">
    <property type="entry name" value="SECBCHAPRONE"/>
</dbReference>
<gene>
    <name evidence="6 7" type="primary">secB</name>
    <name evidence="7" type="ORF">M3P21_08115</name>
</gene>
<accession>A0ABT0Q0X5</accession>
<evidence type="ECO:0000256" key="1">
    <source>
        <dbReference type="ARBA" id="ARBA00009990"/>
    </source>
</evidence>
<reference evidence="7" key="1">
    <citation type="submission" date="2022-05" db="EMBL/GenBank/DDBJ databases">
        <authorList>
            <person name="Park J.-S."/>
        </authorList>
    </citation>
    <scope>NUCLEOTIDE SEQUENCE</scope>
    <source>
        <strain evidence="7">2012CJ41-6</strain>
    </source>
</reference>
<keyword evidence="8" id="KW-1185">Reference proteome</keyword>
<keyword evidence="2 6" id="KW-0813">Transport</keyword>
<keyword evidence="3 6" id="KW-0653">Protein transport</keyword>
<comment type="caution">
    <text evidence="7">The sequence shown here is derived from an EMBL/GenBank/DDBJ whole genome shotgun (WGS) entry which is preliminary data.</text>
</comment>
<dbReference type="PANTHER" id="PTHR36918:SF1">
    <property type="entry name" value="PROTEIN-EXPORT PROTEIN SECB"/>
    <property type="match status" value="1"/>
</dbReference>
<dbReference type="InterPro" id="IPR003708">
    <property type="entry name" value="SecB"/>
</dbReference>
<dbReference type="PANTHER" id="PTHR36918">
    <property type="match status" value="1"/>
</dbReference>
<evidence type="ECO:0000313" key="7">
    <source>
        <dbReference type="EMBL" id="MCL6283499.1"/>
    </source>
</evidence>
<evidence type="ECO:0000256" key="6">
    <source>
        <dbReference type="HAMAP-Rule" id="MF_00821"/>
    </source>
</evidence>
<dbReference type="NCBIfam" id="TIGR00809">
    <property type="entry name" value="secB"/>
    <property type="match status" value="1"/>
</dbReference>
<dbReference type="InterPro" id="IPR035958">
    <property type="entry name" value="SecB-like_sf"/>
</dbReference>
<dbReference type="Gene3D" id="3.10.420.10">
    <property type="entry name" value="SecB-like"/>
    <property type="match status" value="1"/>
</dbReference>
<evidence type="ECO:0000256" key="3">
    <source>
        <dbReference type="ARBA" id="ARBA00022927"/>
    </source>
</evidence>
<evidence type="ECO:0000256" key="5">
    <source>
        <dbReference type="ARBA" id="ARBA00023186"/>
    </source>
</evidence>
<dbReference type="RefSeq" id="WP_249708703.1">
    <property type="nucleotide sequence ID" value="NZ_JAMFMB010000008.1"/>
</dbReference>
<evidence type="ECO:0000256" key="2">
    <source>
        <dbReference type="ARBA" id="ARBA00022448"/>
    </source>
</evidence>
<dbReference type="Pfam" id="PF02556">
    <property type="entry name" value="SecB"/>
    <property type="match status" value="1"/>
</dbReference>